<evidence type="ECO:0000256" key="5">
    <source>
        <dbReference type="ARBA" id="ARBA00023180"/>
    </source>
</evidence>
<gene>
    <name evidence="8" type="ORF">GWI33_000715</name>
</gene>
<dbReference type="Gene3D" id="2.170.140.10">
    <property type="entry name" value="Chitin binding domain"/>
    <property type="match status" value="2"/>
</dbReference>
<evidence type="ECO:0000259" key="7">
    <source>
        <dbReference type="PROSITE" id="PS50940"/>
    </source>
</evidence>
<dbReference type="EMBL" id="JAACXV010000114">
    <property type="protein sequence ID" value="KAF7283382.1"/>
    <property type="molecule type" value="Genomic_DNA"/>
</dbReference>
<feature type="domain" description="Chitin-binding type-2" evidence="7">
    <location>
        <begin position="22"/>
        <end position="80"/>
    </location>
</feature>
<keyword evidence="9" id="KW-1185">Reference proteome</keyword>
<evidence type="ECO:0000256" key="6">
    <source>
        <dbReference type="SAM" id="SignalP"/>
    </source>
</evidence>
<comment type="caution">
    <text evidence="8">The sequence shown here is derived from an EMBL/GenBank/DDBJ whole genome shotgun (WGS) entry which is preliminary data.</text>
</comment>
<dbReference type="InterPro" id="IPR036508">
    <property type="entry name" value="Chitin-bd_dom_sf"/>
</dbReference>
<dbReference type="PANTHER" id="PTHR23301">
    <property type="entry name" value="CHITIN BINDING PERITROPHIN-A"/>
    <property type="match status" value="1"/>
</dbReference>
<proteinExistence type="predicted"/>
<evidence type="ECO:0000256" key="3">
    <source>
        <dbReference type="ARBA" id="ARBA00022737"/>
    </source>
</evidence>
<dbReference type="AlphaFoldDB" id="A0A834ILW4"/>
<dbReference type="GO" id="GO:0008061">
    <property type="term" value="F:chitin binding"/>
    <property type="evidence" value="ECO:0007669"/>
    <property type="project" value="UniProtKB-KW"/>
</dbReference>
<sequence>MPNMVISLLPFLLVALTGVSGQFKCPQGTGYFPDLEQCDLYYECSKGNYEEKLCPDGLVFDDSDPNHERCDIPANVECGDRTALQEAKPSKGCPRANGYYRHEDPEICDKFFNCVDGTPVELPCPPEMGFSLRKVHAQVKQCTTRKFSNATSQPTFRDAKTTLMVKVKLPHSFKQN</sequence>
<accession>A0A834ILW4</accession>
<dbReference type="PANTHER" id="PTHR23301:SF0">
    <property type="entry name" value="CHITIN-BINDING TYPE-2 DOMAIN-CONTAINING PROTEIN-RELATED"/>
    <property type="match status" value="1"/>
</dbReference>
<keyword evidence="4" id="KW-1015">Disulfide bond</keyword>
<protein>
    <recommendedName>
        <fullName evidence="7">Chitin-binding type-2 domain-containing protein</fullName>
    </recommendedName>
</protein>
<evidence type="ECO:0000256" key="4">
    <source>
        <dbReference type="ARBA" id="ARBA00023157"/>
    </source>
</evidence>
<dbReference type="InterPro" id="IPR002557">
    <property type="entry name" value="Chitin-bd_dom"/>
</dbReference>
<dbReference type="Proteomes" id="UP000625711">
    <property type="component" value="Unassembled WGS sequence"/>
</dbReference>
<evidence type="ECO:0000313" key="8">
    <source>
        <dbReference type="EMBL" id="KAF7283382.1"/>
    </source>
</evidence>
<feature type="chain" id="PRO_5032368822" description="Chitin-binding type-2 domain-containing protein" evidence="6">
    <location>
        <begin position="22"/>
        <end position="176"/>
    </location>
</feature>
<keyword evidence="3" id="KW-0677">Repeat</keyword>
<dbReference type="SMART" id="SM00494">
    <property type="entry name" value="ChtBD2"/>
    <property type="match status" value="2"/>
</dbReference>
<dbReference type="PROSITE" id="PS50940">
    <property type="entry name" value="CHIT_BIND_II"/>
    <property type="match status" value="2"/>
</dbReference>
<dbReference type="Pfam" id="PF01607">
    <property type="entry name" value="CBM_14"/>
    <property type="match status" value="2"/>
</dbReference>
<keyword evidence="2 6" id="KW-0732">Signal</keyword>
<name>A0A834ILW4_RHYFE</name>
<dbReference type="SUPFAM" id="SSF57625">
    <property type="entry name" value="Invertebrate chitin-binding proteins"/>
    <property type="match status" value="2"/>
</dbReference>
<organism evidence="8 9">
    <name type="scientific">Rhynchophorus ferrugineus</name>
    <name type="common">Red palm weevil</name>
    <name type="synonym">Curculio ferrugineus</name>
    <dbReference type="NCBI Taxonomy" id="354439"/>
    <lineage>
        <taxon>Eukaryota</taxon>
        <taxon>Metazoa</taxon>
        <taxon>Ecdysozoa</taxon>
        <taxon>Arthropoda</taxon>
        <taxon>Hexapoda</taxon>
        <taxon>Insecta</taxon>
        <taxon>Pterygota</taxon>
        <taxon>Neoptera</taxon>
        <taxon>Endopterygota</taxon>
        <taxon>Coleoptera</taxon>
        <taxon>Polyphaga</taxon>
        <taxon>Cucujiformia</taxon>
        <taxon>Curculionidae</taxon>
        <taxon>Dryophthorinae</taxon>
        <taxon>Rhynchophorus</taxon>
    </lineage>
</organism>
<reference evidence="8" key="1">
    <citation type="submission" date="2020-08" db="EMBL/GenBank/DDBJ databases">
        <title>Genome sequencing and assembly of the red palm weevil Rhynchophorus ferrugineus.</title>
        <authorList>
            <person name="Dias G.B."/>
            <person name="Bergman C.M."/>
            <person name="Manee M."/>
        </authorList>
    </citation>
    <scope>NUCLEOTIDE SEQUENCE</scope>
    <source>
        <strain evidence="8">AA-2017</strain>
        <tissue evidence="8">Whole larva</tissue>
    </source>
</reference>
<evidence type="ECO:0000256" key="1">
    <source>
        <dbReference type="ARBA" id="ARBA00022669"/>
    </source>
</evidence>
<dbReference type="InterPro" id="IPR051940">
    <property type="entry name" value="Chitin_bind-dev_reg"/>
</dbReference>
<keyword evidence="1" id="KW-0147">Chitin-binding</keyword>
<evidence type="ECO:0000313" key="9">
    <source>
        <dbReference type="Proteomes" id="UP000625711"/>
    </source>
</evidence>
<feature type="domain" description="Chitin-binding type-2" evidence="7">
    <location>
        <begin position="90"/>
        <end position="152"/>
    </location>
</feature>
<feature type="signal peptide" evidence="6">
    <location>
        <begin position="1"/>
        <end position="21"/>
    </location>
</feature>
<evidence type="ECO:0000256" key="2">
    <source>
        <dbReference type="ARBA" id="ARBA00022729"/>
    </source>
</evidence>
<dbReference type="GO" id="GO:0005576">
    <property type="term" value="C:extracellular region"/>
    <property type="evidence" value="ECO:0007669"/>
    <property type="project" value="InterPro"/>
</dbReference>
<dbReference type="OrthoDB" id="439917at2759"/>
<keyword evidence="5" id="KW-0325">Glycoprotein</keyword>